<dbReference type="Proteomes" id="UP000031890">
    <property type="component" value="Chromosome"/>
</dbReference>
<dbReference type="STRING" id="161899.CSING_11270"/>
<dbReference type="Pfam" id="PF00932">
    <property type="entry name" value="LTD"/>
    <property type="match status" value="1"/>
</dbReference>
<keyword evidence="2" id="KW-0732">Signal</keyword>
<gene>
    <name evidence="4" type="primary">nucH</name>
    <name evidence="4" type="ORF">CSING_11270</name>
</gene>
<dbReference type="NCBIfam" id="NF033681">
    <property type="entry name" value="ExeM_NucH_DNase"/>
    <property type="match status" value="1"/>
</dbReference>
<name>A0A0B6F5Q3_9CORY</name>
<feature type="compositionally biased region" description="Basic and acidic residues" evidence="1">
    <location>
        <begin position="1214"/>
        <end position="1232"/>
    </location>
</feature>
<evidence type="ECO:0000313" key="5">
    <source>
        <dbReference type="Proteomes" id="UP000031890"/>
    </source>
</evidence>
<dbReference type="CDD" id="cd04486">
    <property type="entry name" value="YhcR_OBF_like"/>
    <property type="match status" value="1"/>
</dbReference>
<organism evidence="4 5">
    <name type="scientific">Corynebacterium singulare</name>
    <dbReference type="NCBI Taxonomy" id="161899"/>
    <lineage>
        <taxon>Bacteria</taxon>
        <taxon>Bacillati</taxon>
        <taxon>Actinomycetota</taxon>
        <taxon>Actinomycetes</taxon>
        <taxon>Mycobacteriales</taxon>
        <taxon>Corynebacteriaceae</taxon>
        <taxon>Corynebacterium</taxon>
    </lineage>
</organism>
<dbReference type="SUPFAM" id="SSF56219">
    <property type="entry name" value="DNase I-like"/>
    <property type="match status" value="1"/>
</dbReference>
<dbReference type="PANTHER" id="PTHR42834:SF1">
    <property type="entry name" value="ENDONUCLEASE_EXONUCLEASE_PHOSPHATASE FAMILY PROTEIN (AFU_ORTHOLOGUE AFUA_3G09210)"/>
    <property type="match status" value="1"/>
</dbReference>
<accession>A0A0B6F5Q3</accession>
<dbReference type="RefSeq" id="WP_201773955.1">
    <property type="nucleotide sequence ID" value="NZ_CP010827.1"/>
</dbReference>
<dbReference type="HOGENOM" id="CLU_257661_0_0_11"/>
<feature type="compositionally biased region" description="Polar residues" evidence="1">
    <location>
        <begin position="148"/>
        <end position="165"/>
    </location>
</feature>
<feature type="compositionally biased region" description="Basic and acidic residues" evidence="1">
    <location>
        <begin position="1123"/>
        <end position="1165"/>
    </location>
</feature>
<dbReference type="Pfam" id="PF01391">
    <property type="entry name" value="Collagen"/>
    <property type="match status" value="2"/>
</dbReference>
<evidence type="ECO:0000313" key="4">
    <source>
        <dbReference type="EMBL" id="AJI79750.1"/>
    </source>
</evidence>
<evidence type="ECO:0000259" key="3">
    <source>
        <dbReference type="PROSITE" id="PS51841"/>
    </source>
</evidence>
<feature type="compositionally biased region" description="Low complexity" evidence="1">
    <location>
        <begin position="993"/>
        <end position="1003"/>
    </location>
</feature>
<dbReference type="InterPro" id="IPR008160">
    <property type="entry name" value="Collagen"/>
</dbReference>
<feature type="compositionally biased region" description="Polar residues" evidence="1">
    <location>
        <begin position="220"/>
        <end position="231"/>
    </location>
</feature>
<dbReference type="InterPro" id="IPR036415">
    <property type="entry name" value="Lamin_tail_dom_sf"/>
</dbReference>
<feature type="domain" description="LTD" evidence="3">
    <location>
        <begin position="20"/>
        <end position="144"/>
    </location>
</feature>
<dbReference type="InterPro" id="IPR047971">
    <property type="entry name" value="ExeM-like"/>
</dbReference>
<feature type="compositionally biased region" description="Basic and acidic residues" evidence="1">
    <location>
        <begin position="868"/>
        <end position="885"/>
    </location>
</feature>
<feature type="region of interest" description="Disordered" evidence="1">
    <location>
        <begin position="146"/>
        <end position="231"/>
    </location>
</feature>
<dbReference type="PANTHER" id="PTHR42834">
    <property type="entry name" value="ENDONUCLEASE/EXONUCLEASE/PHOSPHATASE FAMILY PROTEIN (AFU_ORTHOLOGUE AFUA_3G09210)"/>
    <property type="match status" value="1"/>
</dbReference>
<dbReference type="PROSITE" id="PS51841">
    <property type="entry name" value="LTD"/>
    <property type="match status" value="1"/>
</dbReference>
<evidence type="ECO:0000256" key="1">
    <source>
        <dbReference type="SAM" id="MobiDB-lite"/>
    </source>
</evidence>
<feature type="signal peptide" evidence="2">
    <location>
        <begin position="1"/>
        <end position="26"/>
    </location>
</feature>
<feature type="region of interest" description="Disordered" evidence="1">
    <location>
        <begin position="1191"/>
        <end position="1236"/>
    </location>
</feature>
<dbReference type="Gene3D" id="3.60.10.10">
    <property type="entry name" value="Endonuclease/exonuclease/phosphatase"/>
    <property type="match status" value="1"/>
</dbReference>
<dbReference type="SUPFAM" id="SSF74853">
    <property type="entry name" value="Lamin A/C globular tail domain"/>
    <property type="match status" value="1"/>
</dbReference>
<feature type="chain" id="PRO_5002108901" evidence="2">
    <location>
        <begin position="27"/>
        <end position="1351"/>
    </location>
</feature>
<dbReference type="KEGG" id="csx:CSING_11270"/>
<feature type="compositionally biased region" description="Basic and acidic residues" evidence="1">
    <location>
        <begin position="1004"/>
        <end position="1034"/>
    </location>
</feature>
<feature type="compositionally biased region" description="Basic and acidic residues" evidence="1">
    <location>
        <begin position="916"/>
        <end position="930"/>
    </location>
</feature>
<proteinExistence type="predicted"/>
<dbReference type="InterPro" id="IPR001322">
    <property type="entry name" value="Lamin_tail_dom"/>
</dbReference>
<feature type="region of interest" description="Disordered" evidence="1">
    <location>
        <begin position="853"/>
        <end position="970"/>
    </location>
</feature>
<dbReference type="GO" id="GO:0003824">
    <property type="term" value="F:catalytic activity"/>
    <property type="evidence" value="ECO:0007669"/>
    <property type="project" value="InterPro"/>
</dbReference>
<dbReference type="InterPro" id="IPR036691">
    <property type="entry name" value="Endo/exonu/phosph_ase_sf"/>
</dbReference>
<sequence length="1351" mass="138520">MHLKRIGSLAIAALVSTCVVVPQATAAVDGSTAVISEVYGGGGNKGAPFTNDFIELYNPTNSPIDLTGWSVEYFSSKGNSGGKTALSGSIPASGHYLIQEGGGGTGEPLPTPDAEGSLNMSGSKGSVKLYDASGAEVDVVGYGAASISEGSPTPALSNTTSTQRNAAGADTDDNSADFSTGAPTPKSAGGDTTNPEPPAPEPQPDPVEPGATVTIPEIQGTGTESPLKGQNVTTQGVVTAVWQGEKSLNGFTIQTPGTGDAAPAEASEAVFVYTGGTGFYPKIGESVEVTGSVDEYYGQTQVVLSSGSVLETALDPVTPLAIDALPEGDEAREKLESMLLKPGVHTVTDNYGLNRYGELGLAPGTEALRQPTDKFAPGSPEMHALEESNAAKYVILDDGSTRDFTRDGASTKLPYIMQNGSDVKTIRTTNQVEFAESGVILGYGHDQWRFQPTTLITGDSATADLPITWDPARPEAPQVAGDYTVAAFNVLNFFINLGEDNGAKSYKDRFGNGVGSDSGTFRGAWSASAFEDQKGKILTALEGLDADVIGLSEIENAANTVGGSYDDAVKYLVGELNSRAGSEVWDYVKAPANSAADTDVIRTAIIYKKDRVEPVGEATLLEDERFKGTARTPLAAEFVPVQDKCAAEGPDSFVVVTNHFKSKGSVANGDKDTGDGQGNNPNVRNAHAQAVLDGLAKQPQWQEKATFVMGDLNTYSKEDAISIFRNAGYTIPVEELNPETEWQAVASYQFSGRIGSLDHILANEHVDAEAAQTWNINSDEPIAMEYSRRNYTGGDVFESDNPYRSSDHDPVKVGFNLGTVERSADQLQGCDTPEPKTVADVAVLDDGTLEVTYTDGTTKNLGSVAGPKGDKGDAGQDGKDGKDGQDGAQGPKGDKGDAGQDGKDGQDGQDGAQGPKGDKGDAGQDGKDGQDGQDGAQGPKGDKGDAGQDGKDGQDGADGKDGRGVESVATNDNGELIITYTDGTTVNAGKVVGADGQDGAQGPKGDKGDAGQDGKDGQDGTDGKNGADGKDGRGIKSVTTNDEGDLIITYTDGTTENAGKVSGPKGDKGEPGKDGRGIESVRINDKGELIVTFTDGEEQNVGKVVGSDGKDGQDGADGNAGGKGDKGDKGDAGKDGKDGADGKDGDKGDAGKVGKDGADGKDGRGIKSVTTNDKGEVVVTYTDGTSEILGTLAGAKGDQGTPGRDGFDGAPGRDGTDGRDGANGKDGKDGRGIKSVTTDADGNLVITYTDGTSETVKSGDKPAAPAGGSSVSERCLPTVLGLTIPAALAIPLAFLGNFGAKLNIPGLEPVKKQIESITRNFPREAQYAAGGIGLLAALGIIAAACAPTEPE</sequence>
<dbReference type="EMBL" id="CP010827">
    <property type="protein sequence ID" value="AJI79750.1"/>
    <property type="molecule type" value="Genomic_DNA"/>
</dbReference>
<dbReference type="InterPro" id="IPR005135">
    <property type="entry name" value="Endo/exonuclease/phosphatase"/>
</dbReference>
<feature type="compositionally biased region" description="Basic and acidic residues" evidence="1">
    <location>
        <begin position="892"/>
        <end position="906"/>
    </location>
</feature>
<dbReference type="Pfam" id="PF03372">
    <property type="entry name" value="Exo_endo_phos"/>
    <property type="match status" value="1"/>
</dbReference>
<feature type="region of interest" description="Disordered" evidence="1">
    <location>
        <begin position="991"/>
        <end position="1169"/>
    </location>
</feature>
<dbReference type="CDD" id="cd10283">
    <property type="entry name" value="MnuA_DNase1-like"/>
    <property type="match status" value="1"/>
</dbReference>
<feature type="compositionally biased region" description="Basic and acidic residues" evidence="1">
    <location>
        <begin position="1065"/>
        <end position="1088"/>
    </location>
</feature>
<feature type="compositionally biased region" description="Pro residues" evidence="1">
    <location>
        <begin position="195"/>
        <end position="207"/>
    </location>
</feature>
<reference evidence="4 5" key="1">
    <citation type="journal article" date="2015" name="Genome Announc.">
        <title>Complete Genome Sequence and Annotation of Corynebacterium singulare DSM 44357, Isolated from a Human Semen Specimen.</title>
        <authorList>
            <person name="Merten M."/>
            <person name="Brinkrolf K."/>
            <person name="Albersmeier A."/>
            <person name="Kutter Y."/>
            <person name="Ruckert C."/>
            <person name="Tauch A."/>
        </authorList>
    </citation>
    <scope>NUCLEOTIDE SEQUENCE [LARGE SCALE GENOMIC DNA]</scope>
    <source>
        <strain evidence="4">IBS B52218</strain>
    </source>
</reference>
<feature type="compositionally biased region" description="Basic and acidic residues" evidence="1">
    <location>
        <begin position="940"/>
        <end position="964"/>
    </location>
</feature>
<feature type="region of interest" description="Disordered" evidence="1">
    <location>
        <begin position="97"/>
        <end position="120"/>
    </location>
</feature>
<protein>
    <submittedName>
        <fullName evidence="4">Putative extracellular nuclease</fullName>
    </submittedName>
</protein>
<evidence type="ECO:0000256" key="2">
    <source>
        <dbReference type="SAM" id="SignalP"/>
    </source>
</evidence>